<dbReference type="GO" id="GO:0005789">
    <property type="term" value="C:endoplasmic reticulum membrane"/>
    <property type="evidence" value="ECO:0007669"/>
    <property type="project" value="UniProtKB-SubCell"/>
</dbReference>
<dbReference type="GO" id="GO:0046872">
    <property type="term" value="F:metal ion binding"/>
    <property type="evidence" value="ECO:0007669"/>
    <property type="project" value="UniProtKB-KW"/>
</dbReference>
<proteinExistence type="predicted"/>
<dbReference type="GeneID" id="109712776"/>
<evidence type="ECO:0000256" key="4">
    <source>
        <dbReference type="SAM" id="MobiDB-lite"/>
    </source>
</evidence>
<feature type="chain" id="PRO_5027788853" evidence="5">
    <location>
        <begin position="31"/>
        <end position="231"/>
    </location>
</feature>
<accession>A0A6P5FFB1</accession>
<keyword evidence="6" id="KW-1185">Reference proteome</keyword>
<reference evidence="7" key="2">
    <citation type="submission" date="2025-08" db="UniProtKB">
        <authorList>
            <consortium name="RefSeq"/>
        </authorList>
    </citation>
    <scope>IDENTIFICATION</scope>
    <source>
        <tissue evidence="7">Leaf</tissue>
    </source>
</reference>
<reference evidence="6" key="1">
    <citation type="journal article" date="2015" name="Nat. Genet.">
        <title>The pineapple genome and the evolution of CAM photosynthesis.</title>
        <authorList>
            <person name="Ming R."/>
            <person name="VanBuren R."/>
            <person name="Wai C.M."/>
            <person name="Tang H."/>
            <person name="Schatz M.C."/>
            <person name="Bowers J.E."/>
            <person name="Lyons E."/>
            <person name="Wang M.L."/>
            <person name="Chen J."/>
            <person name="Biggers E."/>
            <person name="Zhang J."/>
            <person name="Huang L."/>
            <person name="Zhang L."/>
            <person name="Miao W."/>
            <person name="Zhang J."/>
            <person name="Ye Z."/>
            <person name="Miao C."/>
            <person name="Lin Z."/>
            <person name="Wang H."/>
            <person name="Zhou H."/>
            <person name="Yim W.C."/>
            <person name="Priest H.D."/>
            <person name="Zheng C."/>
            <person name="Woodhouse M."/>
            <person name="Edger P.P."/>
            <person name="Guyot R."/>
            <person name="Guo H.B."/>
            <person name="Guo H."/>
            <person name="Zheng G."/>
            <person name="Singh R."/>
            <person name="Sharma A."/>
            <person name="Min X."/>
            <person name="Zheng Y."/>
            <person name="Lee H."/>
            <person name="Gurtowski J."/>
            <person name="Sedlazeck F.J."/>
            <person name="Harkess A."/>
            <person name="McKain M.R."/>
            <person name="Liao Z."/>
            <person name="Fang J."/>
            <person name="Liu J."/>
            <person name="Zhang X."/>
            <person name="Zhang Q."/>
            <person name="Hu W."/>
            <person name="Qin Y."/>
            <person name="Wang K."/>
            <person name="Chen L.Y."/>
            <person name="Shirley N."/>
            <person name="Lin Y.R."/>
            <person name="Liu L.Y."/>
            <person name="Hernandez A.G."/>
            <person name="Wright C.L."/>
            <person name="Bulone V."/>
            <person name="Tuskan G.A."/>
            <person name="Heath K."/>
            <person name="Zee F."/>
            <person name="Moore P.H."/>
            <person name="Sunkar R."/>
            <person name="Leebens-Mack J.H."/>
            <person name="Mockler T."/>
            <person name="Bennetzen J.L."/>
            <person name="Freeling M."/>
            <person name="Sankoff D."/>
            <person name="Paterson A.H."/>
            <person name="Zhu X."/>
            <person name="Yang X."/>
            <person name="Smith J.A."/>
            <person name="Cushman J.C."/>
            <person name="Paull R.E."/>
            <person name="Yu Q."/>
        </authorList>
    </citation>
    <scope>NUCLEOTIDE SEQUENCE [LARGE SCALE GENOMIC DNA]</scope>
    <source>
        <strain evidence="6">cv. F153</strain>
    </source>
</reference>
<organism evidence="6 7">
    <name type="scientific">Ananas comosus</name>
    <name type="common">Pineapple</name>
    <name type="synonym">Ananas ananas</name>
    <dbReference type="NCBI Taxonomy" id="4615"/>
    <lineage>
        <taxon>Eukaryota</taxon>
        <taxon>Viridiplantae</taxon>
        <taxon>Streptophyta</taxon>
        <taxon>Embryophyta</taxon>
        <taxon>Tracheophyta</taxon>
        <taxon>Spermatophyta</taxon>
        <taxon>Magnoliopsida</taxon>
        <taxon>Liliopsida</taxon>
        <taxon>Poales</taxon>
        <taxon>Bromeliaceae</taxon>
        <taxon>Bromelioideae</taxon>
        <taxon>Ananas</taxon>
    </lineage>
</organism>
<dbReference type="Gene3D" id="2.60.120.620">
    <property type="entry name" value="q2cbj1_9rhob like domain"/>
    <property type="match status" value="1"/>
</dbReference>
<protein>
    <submittedName>
        <fullName evidence="7">Probable prolyl 4-hydroxylase 4</fullName>
    </submittedName>
</protein>
<evidence type="ECO:0000256" key="3">
    <source>
        <dbReference type="ARBA" id="ARBA00023004"/>
    </source>
</evidence>
<feature type="region of interest" description="Disordered" evidence="4">
    <location>
        <begin position="167"/>
        <end position="186"/>
    </location>
</feature>
<sequence length="231" mass="25013">MGVGFRRALAVLSLLFVVSLTLVLHEETSGGPVAFDPARVTQVSWKPRVFLYKRFLSDEECDHLIKLAKSKLAKSMVADNESGKSVMSNVRTSSGMFLMKRQDAIVARIEQRIAAWTFLPEENAEPIQVLRYGIGQNSYSLSMARPLEIIRGNLGVFESIPQGQVPSTGHSGCTSDSNSKNGFCPNPPRVGDDLGVVFESLQQGLVPPMGPSDCTSNPSSKGGFCPNPPRG</sequence>
<dbReference type="Proteomes" id="UP000515123">
    <property type="component" value="Linkage group 7"/>
</dbReference>
<gene>
    <name evidence="7" type="primary">LOC109712776</name>
</gene>
<keyword evidence="5" id="KW-0732">Signal</keyword>
<comment type="subcellular location">
    <subcellularLocation>
        <location evidence="1">Endoplasmic reticulum membrane</location>
    </subcellularLocation>
</comment>
<evidence type="ECO:0000313" key="6">
    <source>
        <dbReference type="Proteomes" id="UP000515123"/>
    </source>
</evidence>
<feature type="region of interest" description="Disordered" evidence="4">
    <location>
        <begin position="207"/>
        <end position="231"/>
    </location>
</feature>
<evidence type="ECO:0000256" key="1">
    <source>
        <dbReference type="ARBA" id="ARBA00004586"/>
    </source>
</evidence>
<dbReference type="PANTHER" id="PTHR10869:SF238">
    <property type="entry name" value="PROLYL 4-HYDROXYLASE 6-RELATED"/>
    <property type="match status" value="1"/>
</dbReference>
<feature type="signal peptide" evidence="5">
    <location>
        <begin position="1"/>
        <end position="30"/>
    </location>
</feature>
<dbReference type="RefSeq" id="XP_020092118.1">
    <property type="nucleotide sequence ID" value="XM_020236529.1"/>
</dbReference>
<dbReference type="GO" id="GO:0004656">
    <property type="term" value="F:procollagen-proline 4-dioxygenase activity"/>
    <property type="evidence" value="ECO:0007669"/>
    <property type="project" value="TreeGrafter"/>
</dbReference>
<keyword evidence="3" id="KW-0408">Iron</keyword>
<keyword evidence="2" id="KW-0479">Metal-binding</keyword>
<dbReference type="PANTHER" id="PTHR10869">
    <property type="entry name" value="PROLYL 4-HYDROXYLASE ALPHA SUBUNIT"/>
    <property type="match status" value="1"/>
</dbReference>
<dbReference type="AlphaFoldDB" id="A0A6P5FFB1"/>
<feature type="compositionally biased region" description="Polar residues" evidence="4">
    <location>
        <begin position="167"/>
        <end position="181"/>
    </location>
</feature>
<dbReference type="OrthoDB" id="420380at2759"/>
<dbReference type="InterPro" id="IPR045054">
    <property type="entry name" value="P4HA-like"/>
</dbReference>
<name>A0A6P5FFB1_ANACO</name>
<evidence type="ECO:0000256" key="2">
    <source>
        <dbReference type="ARBA" id="ARBA00022723"/>
    </source>
</evidence>
<evidence type="ECO:0000256" key="5">
    <source>
        <dbReference type="SAM" id="SignalP"/>
    </source>
</evidence>
<evidence type="ECO:0000313" key="7">
    <source>
        <dbReference type="RefSeq" id="XP_020092118.1"/>
    </source>
</evidence>